<organism evidence="1 2">
    <name type="scientific">Xanthomonas euroxanthea</name>
    <dbReference type="NCBI Taxonomy" id="2259622"/>
    <lineage>
        <taxon>Bacteria</taxon>
        <taxon>Pseudomonadati</taxon>
        <taxon>Pseudomonadota</taxon>
        <taxon>Gammaproteobacteria</taxon>
        <taxon>Lysobacterales</taxon>
        <taxon>Lysobacteraceae</taxon>
        <taxon>Xanthomonas</taxon>
    </lineage>
</organism>
<comment type="caution">
    <text evidence="1">The sequence shown here is derived from an EMBL/GenBank/DDBJ whole genome shotgun (WGS) entry which is preliminary data.</text>
</comment>
<name>A0AA46HAS3_9XANT</name>
<dbReference type="EMBL" id="UIHB01000002">
    <property type="protein sequence ID" value="SUZ28391.1"/>
    <property type="molecule type" value="Genomic_DNA"/>
</dbReference>
<keyword evidence="2" id="KW-1185">Reference proteome</keyword>
<protein>
    <submittedName>
        <fullName evidence="1">Uncharacterized protein</fullName>
    </submittedName>
</protein>
<dbReference type="AlphaFoldDB" id="A0AA46HAS3"/>
<accession>A0AA46HAS3</accession>
<evidence type="ECO:0000313" key="1">
    <source>
        <dbReference type="EMBL" id="SUZ28391.1"/>
    </source>
</evidence>
<gene>
    <name evidence="1" type="ORF">CPBF424_22070</name>
</gene>
<proteinExistence type="predicted"/>
<dbReference type="Proteomes" id="UP000254168">
    <property type="component" value="Unassembled WGS sequence"/>
</dbReference>
<reference evidence="1 2" key="1">
    <citation type="submission" date="2018-06" db="EMBL/GenBank/DDBJ databases">
        <authorList>
            <person name="Pothier F. J."/>
        </authorList>
    </citation>
    <scope>NUCLEOTIDE SEQUENCE [LARGE SCALE GENOMIC DNA]</scope>
    <source>
        <strain evidence="1 2">CPBF 424</strain>
    </source>
</reference>
<sequence>MELDNVALDSLREVQILIELVMANAFVYHACRIKADSMCFKKQIEFRLAVFVILAIGICEDL</sequence>
<evidence type="ECO:0000313" key="2">
    <source>
        <dbReference type="Proteomes" id="UP000254168"/>
    </source>
</evidence>